<dbReference type="AlphaFoldDB" id="A0A812UZI1"/>
<evidence type="ECO:0000256" key="2">
    <source>
        <dbReference type="ARBA" id="ARBA00022801"/>
    </source>
</evidence>
<dbReference type="PROSITE" id="PS50203">
    <property type="entry name" value="CALPAIN_CAT"/>
    <property type="match status" value="1"/>
</dbReference>
<dbReference type="EMBL" id="CAJNJA010027919">
    <property type="protein sequence ID" value="CAE7588662.1"/>
    <property type="molecule type" value="Genomic_DNA"/>
</dbReference>
<accession>A0A812UZI1</accession>
<keyword evidence="2" id="KW-0378">Hydrolase</keyword>
<keyword evidence="8" id="KW-1185">Reference proteome</keyword>
<comment type="caution">
    <text evidence="7">The sequence shown here is derived from an EMBL/GenBank/DDBJ whole genome shotgun (WGS) entry which is preliminary data.</text>
</comment>
<proteinExistence type="predicted"/>
<dbReference type="InterPro" id="IPR038765">
    <property type="entry name" value="Papain-like_cys_pep_sf"/>
</dbReference>
<dbReference type="InterPro" id="IPR051297">
    <property type="entry name" value="PalB/RIM13"/>
</dbReference>
<protein>
    <submittedName>
        <fullName evidence="7">Capn7 protein</fullName>
    </submittedName>
</protein>
<keyword evidence="1" id="KW-0645">Protease</keyword>
<evidence type="ECO:0000313" key="8">
    <source>
        <dbReference type="Proteomes" id="UP000601435"/>
    </source>
</evidence>
<keyword evidence="3" id="KW-0788">Thiol protease</keyword>
<dbReference type="PANTHER" id="PTHR46143">
    <property type="entry name" value="CALPAIN-7"/>
    <property type="match status" value="1"/>
</dbReference>
<dbReference type="GO" id="GO:0004198">
    <property type="term" value="F:calcium-dependent cysteine-type endopeptidase activity"/>
    <property type="evidence" value="ECO:0007669"/>
    <property type="project" value="InterPro"/>
</dbReference>
<dbReference type="Proteomes" id="UP000601435">
    <property type="component" value="Unassembled WGS sequence"/>
</dbReference>
<dbReference type="OrthoDB" id="419867at2759"/>
<reference evidence="7" key="1">
    <citation type="submission" date="2021-02" db="EMBL/GenBank/DDBJ databases">
        <authorList>
            <person name="Dougan E. K."/>
            <person name="Rhodes N."/>
            <person name="Thang M."/>
            <person name="Chan C."/>
        </authorList>
    </citation>
    <scope>NUCLEOTIDE SEQUENCE</scope>
</reference>
<gene>
    <name evidence="7" type="primary">Capn7</name>
    <name evidence="7" type="ORF">SNEC2469_LOCUS17014</name>
</gene>
<evidence type="ECO:0000256" key="3">
    <source>
        <dbReference type="ARBA" id="ARBA00022807"/>
    </source>
</evidence>
<dbReference type="PANTHER" id="PTHR46143:SF1">
    <property type="entry name" value="CALPAIN-7"/>
    <property type="match status" value="1"/>
</dbReference>
<sequence length="516" mass="56319">MEPIDSASGTGFQFLEEHVGKDTVCAFAWGRDGRLASPKQLTEVGLVASHGYSLVQCKRVGDRRFLQCRNPWGTFSWKGKFGFGYDWSEEPALATELAPNMSKTDNGVFWISREDMFRWSNPNMRFTLILDASAEHGYKTDSLSGAMASGDNAHPAVVIKMPDQASIDAAGTSLFLFQAEGFDARQTNQSKRCYVEVYQLAEDGQRVCSSTPLISTQELGAWWGRETPAHRLHVGSGAPNPSVPAGCSLLLVVRPQPGQTGNKTRVMLEQGEKFFLRMASKPHHSRSANFKPFSAFLPVKHAVVSSAKYHETDVTSKVVELYDNSRENVKSSGGTCGQDGDHFAFTDFNALFGDPAPGKPKKLTVSFEQDGEEKTVSVEESDWMRIPRAAQHSSEGCPDYDDFGKTWGIQRATFGPLDVTHALRGILSDFGGKLEIRRKFDETGEANLGTGDVFGDPAPGVPKKLILEFSSGATETWEDGDEVRIDVSDWKPGVKSSPARAGAGRGVALAKASRDS</sequence>
<name>A0A812UZI1_9DINO</name>
<evidence type="ECO:0000256" key="5">
    <source>
        <dbReference type="SAM" id="MobiDB-lite"/>
    </source>
</evidence>
<feature type="compositionally biased region" description="Low complexity" evidence="5">
    <location>
        <begin position="499"/>
        <end position="516"/>
    </location>
</feature>
<comment type="caution">
    <text evidence="4">Lacks conserved residue(s) required for the propagation of feature annotation.</text>
</comment>
<feature type="domain" description="Calpain catalytic" evidence="6">
    <location>
        <begin position="45"/>
        <end position="118"/>
    </location>
</feature>
<dbReference type="GO" id="GO:0006508">
    <property type="term" value="P:proteolysis"/>
    <property type="evidence" value="ECO:0007669"/>
    <property type="project" value="UniProtKB-KW"/>
</dbReference>
<dbReference type="SUPFAM" id="SSF54001">
    <property type="entry name" value="Cysteine proteinases"/>
    <property type="match status" value="1"/>
</dbReference>
<evidence type="ECO:0000256" key="1">
    <source>
        <dbReference type="ARBA" id="ARBA00022670"/>
    </source>
</evidence>
<dbReference type="Gene3D" id="3.90.70.10">
    <property type="entry name" value="Cysteine proteinases"/>
    <property type="match status" value="1"/>
</dbReference>
<dbReference type="InterPro" id="IPR001300">
    <property type="entry name" value="Peptidase_C2_calpain_cat"/>
</dbReference>
<evidence type="ECO:0000256" key="4">
    <source>
        <dbReference type="PROSITE-ProRule" id="PRU00239"/>
    </source>
</evidence>
<evidence type="ECO:0000259" key="6">
    <source>
        <dbReference type="PROSITE" id="PS50203"/>
    </source>
</evidence>
<feature type="region of interest" description="Disordered" evidence="5">
    <location>
        <begin position="492"/>
        <end position="516"/>
    </location>
</feature>
<evidence type="ECO:0000313" key="7">
    <source>
        <dbReference type="EMBL" id="CAE7588662.1"/>
    </source>
</evidence>
<dbReference type="Pfam" id="PF00648">
    <property type="entry name" value="Peptidase_C2"/>
    <property type="match status" value="1"/>
</dbReference>
<organism evidence="7 8">
    <name type="scientific">Symbiodinium necroappetens</name>
    <dbReference type="NCBI Taxonomy" id="1628268"/>
    <lineage>
        <taxon>Eukaryota</taxon>
        <taxon>Sar</taxon>
        <taxon>Alveolata</taxon>
        <taxon>Dinophyceae</taxon>
        <taxon>Suessiales</taxon>
        <taxon>Symbiodiniaceae</taxon>
        <taxon>Symbiodinium</taxon>
    </lineage>
</organism>